<dbReference type="OrthoDB" id="427969at2759"/>
<dbReference type="GO" id="GO:0005524">
    <property type="term" value="F:ATP binding"/>
    <property type="evidence" value="ECO:0007669"/>
    <property type="project" value="UniProtKB-UniRule"/>
</dbReference>
<feature type="binding site" evidence="1">
    <location>
        <position position="393"/>
    </location>
    <ligand>
        <name>ATP</name>
        <dbReference type="ChEBI" id="CHEBI:30616"/>
    </ligand>
</feature>
<dbReference type="SUPFAM" id="SSF56112">
    <property type="entry name" value="Protein kinase-like (PK-like)"/>
    <property type="match status" value="1"/>
</dbReference>
<dbReference type="Gene3D" id="1.10.510.10">
    <property type="entry name" value="Transferase(Phosphotransferase) domain 1"/>
    <property type="match status" value="1"/>
</dbReference>
<organism evidence="4">
    <name type="scientific">Rhodotorula toruloides</name>
    <name type="common">Yeast</name>
    <name type="synonym">Rhodosporidium toruloides</name>
    <dbReference type="NCBI Taxonomy" id="5286"/>
    <lineage>
        <taxon>Eukaryota</taxon>
        <taxon>Fungi</taxon>
        <taxon>Dikarya</taxon>
        <taxon>Basidiomycota</taxon>
        <taxon>Pucciniomycotina</taxon>
        <taxon>Microbotryomycetes</taxon>
        <taxon>Sporidiobolales</taxon>
        <taxon>Sporidiobolaceae</taxon>
        <taxon>Rhodotorula</taxon>
    </lineage>
</organism>
<feature type="compositionally biased region" description="Low complexity" evidence="2">
    <location>
        <begin position="261"/>
        <end position="274"/>
    </location>
</feature>
<proteinExistence type="predicted"/>
<accession>A0A061AS36</accession>
<dbReference type="InterPro" id="IPR011009">
    <property type="entry name" value="Kinase-like_dom_sf"/>
</dbReference>
<feature type="region of interest" description="Disordered" evidence="2">
    <location>
        <begin position="303"/>
        <end position="350"/>
    </location>
</feature>
<gene>
    <name evidence="4" type="ORF">RHTO0S_02e15742g</name>
</gene>
<name>A0A061AS36_RHOTO</name>
<dbReference type="InterPro" id="IPR017441">
    <property type="entry name" value="Protein_kinase_ATP_BS"/>
</dbReference>
<dbReference type="AlphaFoldDB" id="A0A061AS36"/>
<feature type="compositionally biased region" description="Basic and acidic residues" evidence="2">
    <location>
        <begin position="236"/>
        <end position="250"/>
    </location>
</feature>
<dbReference type="GO" id="GO:0004672">
    <property type="term" value="F:protein kinase activity"/>
    <property type="evidence" value="ECO:0007669"/>
    <property type="project" value="InterPro"/>
</dbReference>
<evidence type="ECO:0000256" key="1">
    <source>
        <dbReference type="PROSITE-ProRule" id="PRU10141"/>
    </source>
</evidence>
<keyword evidence="1" id="KW-0547">Nucleotide-binding</keyword>
<evidence type="ECO:0000256" key="2">
    <source>
        <dbReference type="SAM" id="MobiDB-lite"/>
    </source>
</evidence>
<feature type="domain" description="Protein kinase" evidence="3">
    <location>
        <begin position="359"/>
        <end position="537"/>
    </location>
</feature>
<protein>
    <submittedName>
        <fullName evidence="4">RHTO0S02e15742g1_1</fullName>
    </submittedName>
</protein>
<sequence length="537" mass="58845">MVQTEPLQYFKGSFNTQALEHLTIGFISAIDEHLPVGERAGVGGAAFQSSAQTGLLDAHGVEIECTTRSDAVIRMGVGRKLVVEWRDPTASYPDDCPTQLMPGRPPRPRVFRRFVRYLRDEGNIVTFQKFFDSTSTADNDVYTILAKMSISCIAHQARHFVLCDFNCWQYGTLVPQIATDDVGVGKFDIVVSPLLPFTSTPCIAQFKARLFYDNETVQKIARERIAVAVADHAQAKRVESSSEAQTERSRGGSSLRDLLKVGASSSDGGRGGTTSVRSVASLADLSLASSFFLSFPDRSTPLEPIFRRSQDSQPGSDDSLVSGGASDVAHSSDPTRMPPPTSPLPTRSRTSASAAPLMLQLCREIGRGSTSIAYLAHCDEKATSSFVVKLPVKPVHGVEAKMLEEANFLASLSDVPYVCHRIAYLESNNERYKCALLLEYGGKALKQWEDLSLRERTNLYKSLVDLHTVHGIQHGDVRPANVVYADSATSTRPDRQLRLVDFAWAEKHACAGEGTCWELEKFRMEADLQASGEEGLS</sequence>
<dbReference type="PROSITE" id="PS50011">
    <property type="entry name" value="PROTEIN_KINASE_DOM"/>
    <property type="match status" value="1"/>
</dbReference>
<dbReference type="EMBL" id="LK052937">
    <property type="protein sequence ID" value="CDR37508.1"/>
    <property type="molecule type" value="Genomic_DNA"/>
</dbReference>
<feature type="region of interest" description="Disordered" evidence="2">
    <location>
        <begin position="236"/>
        <end position="274"/>
    </location>
</feature>
<dbReference type="PROSITE" id="PS00107">
    <property type="entry name" value="PROTEIN_KINASE_ATP"/>
    <property type="match status" value="1"/>
</dbReference>
<evidence type="ECO:0000313" key="4">
    <source>
        <dbReference type="EMBL" id="CDR37508.1"/>
    </source>
</evidence>
<dbReference type="InterPro" id="IPR000719">
    <property type="entry name" value="Prot_kinase_dom"/>
</dbReference>
<reference evidence="4" key="1">
    <citation type="journal article" date="2014" name="Genome Announc.">
        <title>Draft genome sequence of Rhodosporidium toruloides CECT1137, an oleaginous yeast of biotechnological interest.</title>
        <authorList>
            <person name="Morin N."/>
            <person name="Calcas X."/>
            <person name="Devillers H."/>
            <person name="Durrens P."/>
            <person name="Sherman D.J."/>
            <person name="Nicaud J.-M."/>
            <person name="Neuveglise C."/>
        </authorList>
    </citation>
    <scope>NUCLEOTIDE SEQUENCE</scope>
    <source>
        <strain evidence="4">CECT1137</strain>
    </source>
</reference>
<evidence type="ECO:0000259" key="3">
    <source>
        <dbReference type="PROSITE" id="PS50011"/>
    </source>
</evidence>
<keyword evidence="1" id="KW-0067">ATP-binding</keyword>